<evidence type="ECO:0000313" key="1">
    <source>
        <dbReference type="EMBL" id="XAO75663.1"/>
    </source>
</evidence>
<dbReference type="Proteomes" id="UP001463665">
    <property type="component" value="Chromosome"/>
</dbReference>
<dbReference type="RefSeq" id="WP_294318843.1">
    <property type="nucleotide sequence ID" value="NZ_CP154834.1"/>
</dbReference>
<keyword evidence="2" id="KW-1185">Reference proteome</keyword>
<evidence type="ECO:0000313" key="2">
    <source>
        <dbReference type="Proteomes" id="UP001463665"/>
    </source>
</evidence>
<name>A0AAU6WTV1_9FLAO</name>
<reference evidence="1 2" key="1">
    <citation type="submission" date="2024-04" db="EMBL/GenBank/DDBJ databases">
        <title>Genome sequencing and assembly of rice foliar adapted Chryseobacterium endophyticum OsEnb-ALM-A6.</title>
        <authorList>
            <person name="Kumar S."/>
            <person name="Javed M."/>
            <person name="Chouhan V."/>
            <person name="Charishma K."/>
            <person name="Patel A."/>
            <person name="Kumar M."/>
            <person name="Sahu K.P."/>
            <person name="Kumar A."/>
        </authorList>
    </citation>
    <scope>NUCLEOTIDE SEQUENCE [LARGE SCALE GENOMIC DNA]</scope>
    <source>
        <strain evidence="1 2">OsEnb-ALM-A6</strain>
    </source>
</reference>
<proteinExistence type="predicted"/>
<accession>A0AAU6WTV1</accession>
<protein>
    <submittedName>
        <fullName evidence="1">Uncharacterized protein</fullName>
    </submittedName>
</protein>
<organism evidence="1 2">
    <name type="scientific">Chryseobacterium endophyticum</name>
    <dbReference type="NCBI Taxonomy" id="1854762"/>
    <lineage>
        <taxon>Bacteria</taxon>
        <taxon>Pseudomonadati</taxon>
        <taxon>Bacteroidota</taxon>
        <taxon>Flavobacteriia</taxon>
        <taxon>Flavobacteriales</taxon>
        <taxon>Weeksellaceae</taxon>
        <taxon>Chryseobacterium group</taxon>
        <taxon>Chryseobacterium</taxon>
    </lineage>
</organism>
<sequence>MGDGSGMFVCFKTARFSYPSSSRLIGWMMGDGSGMFVCFKTARFSYPSSSRLIGWMMGDGSWMLEYATELPGYHSQIQLDYLLKLEAKLMDE</sequence>
<dbReference type="AlphaFoldDB" id="A0AAU6WTV1"/>
<gene>
    <name evidence="1" type="ORF">AAFP95_07230</name>
</gene>
<dbReference type="EMBL" id="CP154834">
    <property type="protein sequence ID" value="XAO75663.1"/>
    <property type="molecule type" value="Genomic_DNA"/>
</dbReference>